<comment type="caution">
    <text evidence="8">The sequence shown here is derived from an EMBL/GenBank/DDBJ whole genome shotgun (WGS) entry which is preliminary data.</text>
</comment>
<evidence type="ECO:0000256" key="6">
    <source>
        <dbReference type="SAM" id="MobiDB-lite"/>
    </source>
</evidence>
<proteinExistence type="predicted"/>
<protein>
    <recommendedName>
        <fullName evidence="7">Zinc finger PHD-type domain-containing protein</fullName>
    </recommendedName>
</protein>
<evidence type="ECO:0000313" key="8">
    <source>
        <dbReference type="EMBL" id="KAF7381698.1"/>
    </source>
</evidence>
<keyword evidence="2" id="KW-0479">Metal-binding</keyword>
<dbReference type="InterPro" id="IPR019787">
    <property type="entry name" value="Znf_PHD-finger"/>
</dbReference>
<dbReference type="EMBL" id="JACSDZ010000021">
    <property type="protein sequence ID" value="KAF7381698.1"/>
    <property type="molecule type" value="Genomic_DNA"/>
</dbReference>
<evidence type="ECO:0000259" key="7">
    <source>
        <dbReference type="SMART" id="SM00249"/>
    </source>
</evidence>
<dbReference type="InterPro" id="IPR011011">
    <property type="entry name" value="Znf_FYVE_PHD"/>
</dbReference>
<dbReference type="GO" id="GO:0010468">
    <property type="term" value="P:regulation of gene expression"/>
    <property type="evidence" value="ECO:0007669"/>
    <property type="project" value="InterPro"/>
</dbReference>
<comment type="subcellular location">
    <subcellularLocation>
        <location evidence="1">Nucleus</location>
    </subcellularLocation>
</comment>
<dbReference type="Pfam" id="PF00628">
    <property type="entry name" value="PHD"/>
    <property type="match status" value="1"/>
</dbReference>
<feature type="compositionally biased region" description="Basic and acidic residues" evidence="6">
    <location>
        <begin position="1"/>
        <end position="11"/>
    </location>
</feature>
<evidence type="ECO:0000256" key="3">
    <source>
        <dbReference type="ARBA" id="ARBA00022771"/>
    </source>
</evidence>
<dbReference type="GO" id="GO:0032453">
    <property type="term" value="F:histone H3K4 demethylase activity"/>
    <property type="evidence" value="ECO:0007669"/>
    <property type="project" value="UniProtKB-ARBA"/>
</dbReference>
<evidence type="ECO:0000313" key="9">
    <source>
        <dbReference type="Proteomes" id="UP000617340"/>
    </source>
</evidence>
<gene>
    <name evidence="8" type="ORF">HZH68_015571</name>
</gene>
<evidence type="ECO:0000256" key="4">
    <source>
        <dbReference type="ARBA" id="ARBA00022833"/>
    </source>
</evidence>
<dbReference type="CDD" id="cd15610">
    <property type="entry name" value="PHD3_KDM5A_like"/>
    <property type="match status" value="1"/>
</dbReference>
<dbReference type="GO" id="GO:0005654">
    <property type="term" value="C:nucleoplasm"/>
    <property type="evidence" value="ECO:0007669"/>
    <property type="project" value="UniProtKB-ARBA"/>
</dbReference>
<sequence length="132" mass="14655">MKRKEGEEGPKKRGGNRKKTKQDTSDEEEDCAAVNCLHPSGREVDWVQCDGGCEGWFHMHCVGLDRTEIAEEDDYICSNCKETDQNVTSRGPDPLAESLGLDALLSLSQSQAYHGTDTEANIHETSSFVKTY</sequence>
<feature type="region of interest" description="Disordered" evidence="6">
    <location>
        <begin position="1"/>
        <end position="31"/>
    </location>
</feature>
<feature type="domain" description="Zinc finger PHD-type" evidence="7">
    <location>
        <begin position="35"/>
        <end position="81"/>
    </location>
</feature>
<evidence type="ECO:0000256" key="1">
    <source>
        <dbReference type="ARBA" id="ARBA00004123"/>
    </source>
</evidence>
<name>A0A834J4Z4_VESGE</name>
<keyword evidence="4" id="KW-0862">Zinc</keyword>
<dbReference type="Gene3D" id="3.30.40.10">
    <property type="entry name" value="Zinc/RING finger domain, C3HC4 (zinc finger)"/>
    <property type="match status" value="1"/>
</dbReference>
<dbReference type="Proteomes" id="UP000617340">
    <property type="component" value="Unassembled WGS sequence"/>
</dbReference>
<dbReference type="PANTHER" id="PTHR15464:SF1">
    <property type="entry name" value="TRANSCRIPTION FACTOR 19"/>
    <property type="match status" value="1"/>
</dbReference>
<reference evidence="8" key="1">
    <citation type="journal article" date="2020" name="G3 (Bethesda)">
        <title>High-Quality Assemblies for Three Invasive Social Wasps from the &lt;i&gt;Vespula&lt;/i&gt; Genus.</title>
        <authorList>
            <person name="Harrop T.W.R."/>
            <person name="Guhlin J."/>
            <person name="McLaughlin G.M."/>
            <person name="Permina E."/>
            <person name="Stockwell P."/>
            <person name="Gilligan J."/>
            <person name="Le Lec M.F."/>
            <person name="Gruber M.A.M."/>
            <person name="Quinn O."/>
            <person name="Lovegrove M."/>
            <person name="Duncan E.J."/>
            <person name="Remnant E.J."/>
            <person name="Van Eeckhoven J."/>
            <person name="Graham B."/>
            <person name="Knapp R.A."/>
            <person name="Langford K.W."/>
            <person name="Kronenberg Z."/>
            <person name="Press M.O."/>
            <person name="Eacker S.M."/>
            <person name="Wilson-Rankin E.E."/>
            <person name="Purcell J."/>
            <person name="Lester P.J."/>
            <person name="Dearden P.K."/>
        </authorList>
    </citation>
    <scope>NUCLEOTIDE SEQUENCE</scope>
    <source>
        <strain evidence="8">Linc-1</strain>
    </source>
</reference>
<dbReference type="InterPro" id="IPR042803">
    <property type="entry name" value="TCF19"/>
</dbReference>
<dbReference type="InterPro" id="IPR013083">
    <property type="entry name" value="Znf_RING/FYVE/PHD"/>
</dbReference>
<accession>A0A834J4Z4</accession>
<keyword evidence="5" id="KW-0539">Nucleus</keyword>
<dbReference type="SMART" id="SM00249">
    <property type="entry name" value="PHD"/>
    <property type="match status" value="1"/>
</dbReference>
<keyword evidence="9" id="KW-1185">Reference proteome</keyword>
<keyword evidence="3" id="KW-0863">Zinc-finger</keyword>
<evidence type="ECO:0000256" key="2">
    <source>
        <dbReference type="ARBA" id="ARBA00022723"/>
    </source>
</evidence>
<dbReference type="FunFam" id="3.30.40.10:FF:000023">
    <property type="entry name" value="Lysine (K)-specific demethylase 5A"/>
    <property type="match status" value="1"/>
</dbReference>
<dbReference type="InterPro" id="IPR001965">
    <property type="entry name" value="Znf_PHD"/>
</dbReference>
<dbReference type="AlphaFoldDB" id="A0A834J4Z4"/>
<dbReference type="GO" id="GO:0008270">
    <property type="term" value="F:zinc ion binding"/>
    <property type="evidence" value="ECO:0007669"/>
    <property type="project" value="UniProtKB-KW"/>
</dbReference>
<dbReference type="PANTHER" id="PTHR15464">
    <property type="entry name" value="TRANSCRIPTION FACTOR 19"/>
    <property type="match status" value="1"/>
</dbReference>
<dbReference type="SUPFAM" id="SSF57903">
    <property type="entry name" value="FYVE/PHD zinc finger"/>
    <property type="match status" value="1"/>
</dbReference>
<organism evidence="8 9">
    <name type="scientific">Vespula germanica</name>
    <name type="common">German yellow jacket</name>
    <name type="synonym">Paravespula germanica</name>
    <dbReference type="NCBI Taxonomy" id="30212"/>
    <lineage>
        <taxon>Eukaryota</taxon>
        <taxon>Metazoa</taxon>
        <taxon>Ecdysozoa</taxon>
        <taxon>Arthropoda</taxon>
        <taxon>Hexapoda</taxon>
        <taxon>Insecta</taxon>
        <taxon>Pterygota</taxon>
        <taxon>Neoptera</taxon>
        <taxon>Endopterygota</taxon>
        <taxon>Hymenoptera</taxon>
        <taxon>Apocrita</taxon>
        <taxon>Aculeata</taxon>
        <taxon>Vespoidea</taxon>
        <taxon>Vespidae</taxon>
        <taxon>Vespinae</taxon>
        <taxon>Vespula</taxon>
    </lineage>
</organism>
<evidence type="ECO:0000256" key="5">
    <source>
        <dbReference type="ARBA" id="ARBA00023242"/>
    </source>
</evidence>